<dbReference type="RefSeq" id="WP_230500787.1">
    <property type="nucleotide sequence ID" value="NZ_CAKJTJ010000006.1"/>
</dbReference>
<dbReference type="Pfam" id="PF20765">
    <property type="entry name" value="Phage_tail_terminator_8"/>
    <property type="match status" value="1"/>
</dbReference>
<dbReference type="InterPro" id="IPR049254">
    <property type="entry name" value="Phage_tail_terminator"/>
</dbReference>
<evidence type="ECO:0000313" key="2">
    <source>
        <dbReference type="Proteomes" id="UP000789833"/>
    </source>
</evidence>
<protein>
    <submittedName>
        <fullName evidence="1">Uncharacterized protein</fullName>
    </submittedName>
</protein>
<keyword evidence="2" id="KW-1185">Reference proteome</keyword>
<sequence>MVNDLFALIIQQLKQVYGHDMKVYDEPIQQGMVTPSFLVLLVDDDQERKLGNLSEWEYMFNITYFPHDKRNINAEMNQISESFKINFRYIGNRFHVHRLKASKSDGVLVGDKMQSLQFGGVFSE</sequence>
<comment type="caution">
    <text evidence="1">The sequence shown here is derived from an EMBL/GenBank/DDBJ whole genome shotgun (WGS) entry which is preliminary data.</text>
</comment>
<organism evidence="1 2">
    <name type="scientific">Sutcliffiella rhizosphaerae</name>
    <dbReference type="NCBI Taxonomy" id="2880967"/>
    <lineage>
        <taxon>Bacteria</taxon>
        <taxon>Bacillati</taxon>
        <taxon>Bacillota</taxon>
        <taxon>Bacilli</taxon>
        <taxon>Bacillales</taxon>
        <taxon>Bacillaceae</taxon>
        <taxon>Sutcliffiella</taxon>
    </lineage>
</organism>
<evidence type="ECO:0000313" key="1">
    <source>
        <dbReference type="EMBL" id="CAG9620882.1"/>
    </source>
</evidence>
<dbReference type="EMBL" id="CAKJTJ010000006">
    <property type="protein sequence ID" value="CAG9620882.1"/>
    <property type="molecule type" value="Genomic_DNA"/>
</dbReference>
<accession>A0ABN8AA44</accession>
<proteinExistence type="predicted"/>
<reference evidence="1 2" key="1">
    <citation type="submission" date="2021-10" db="EMBL/GenBank/DDBJ databases">
        <authorList>
            <person name="Criscuolo A."/>
        </authorList>
    </citation>
    <scope>NUCLEOTIDE SEQUENCE [LARGE SCALE GENOMIC DNA]</scope>
    <source>
        <strain evidence="2">CIP 111883</strain>
    </source>
</reference>
<gene>
    <name evidence="1" type="ORF">BACCIP111883_01653</name>
</gene>
<dbReference type="Proteomes" id="UP000789833">
    <property type="component" value="Unassembled WGS sequence"/>
</dbReference>
<name>A0ABN8AA44_9BACI</name>